<evidence type="ECO:0000256" key="1">
    <source>
        <dbReference type="SAM" id="MobiDB-lite"/>
    </source>
</evidence>
<dbReference type="EMBL" id="KV021535">
    <property type="protein sequence ID" value="KZV14162.1"/>
    <property type="molecule type" value="Genomic_DNA"/>
</dbReference>
<evidence type="ECO:0000313" key="2">
    <source>
        <dbReference type="EMBL" id="KZV14162.1"/>
    </source>
</evidence>
<gene>
    <name evidence="2" type="ORF">F511_44285</name>
</gene>
<keyword evidence="3" id="KW-1185">Reference proteome</keyword>
<name>A0A2Z7A5S2_9LAMI</name>
<feature type="compositionally biased region" description="Basic and acidic residues" evidence="1">
    <location>
        <begin position="102"/>
        <end position="112"/>
    </location>
</feature>
<reference evidence="2 3" key="1">
    <citation type="journal article" date="2015" name="Proc. Natl. Acad. Sci. U.S.A.">
        <title>The resurrection genome of Boea hygrometrica: A blueprint for survival of dehydration.</title>
        <authorList>
            <person name="Xiao L."/>
            <person name="Yang G."/>
            <person name="Zhang L."/>
            <person name="Yang X."/>
            <person name="Zhao S."/>
            <person name="Ji Z."/>
            <person name="Zhou Q."/>
            <person name="Hu M."/>
            <person name="Wang Y."/>
            <person name="Chen M."/>
            <person name="Xu Y."/>
            <person name="Jin H."/>
            <person name="Xiao X."/>
            <person name="Hu G."/>
            <person name="Bao F."/>
            <person name="Hu Y."/>
            <person name="Wan P."/>
            <person name="Li L."/>
            <person name="Deng X."/>
            <person name="Kuang T."/>
            <person name="Xiang C."/>
            <person name="Zhu J.K."/>
            <person name="Oliver M.J."/>
            <person name="He Y."/>
        </authorList>
    </citation>
    <scope>NUCLEOTIDE SEQUENCE [LARGE SCALE GENOMIC DNA]</scope>
    <source>
        <strain evidence="3">cv. XS01</strain>
    </source>
</reference>
<accession>A0A2Z7A5S2</accession>
<dbReference type="Proteomes" id="UP000250235">
    <property type="component" value="Unassembled WGS sequence"/>
</dbReference>
<protein>
    <submittedName>
        <fullName evidence="2">Uncharacterized protein</fullName>
    </submittedName>
</protein>
<feature type="region of interest" description="Disordered" evidence="1">
    <location>
        <begin position="102"/>
        <end position="122"/>
    </location>
</feature>
<proteinExistence type="predicted"/>
<sequence>MFLVDWAVKMRIRPPEFETSICDAKYHVSLQISRPLLPFSHAAAAAAAAVFAEKLVSGQLDVENPFMLISSGLLVQPDEGVSDLVVDRIGVTTAIYREEPELRESKFKESRPSDAAARGEPSTARDCARAAARCSRHESARCAAWRVDVREPLRNTAAGSALLCAALGERLRPPRAFLLRAFAPLHSAILLRVMADDERRFSRFVSRGRAYDALLDARCRLLDAPPGRYCARSVAHDGAYAAAAFCGGGAAVADRRCSDEFPALS</sequence>
<dbReference type="AlphaFoldDB" id="A0A2Z7A5S2"/>
<organism evidence="2 3">
    <name type="scientific">Dorcoceras hygrometricum</name>
    <dbReference type="NCBI Taxonomy" id="472368"/>
    <lineage>
        <taxon>Eukaryota</taxon>
        <taxon>Viridiplantae</taxon>
        <taxon>Streptophyta</taxon>
        <taxon>Embryophyta</taxon>
        <taxon>Tracheophyta</taxon>
        <taxon>Spermatophyta</taxon>
        <taxon>Magnoliopsida</taxon>
        <taxon>eudicotyledons</taxon>
        <taxon>Gunneridae</taxon>
        <taxon>Pentapetalae</taxon>
        <taxon>asterids</taxon>
        <taxon>lamiids</taxon>
        <taxon>Lamiales</taxon>
        <taxon>Gesneriaceae</taxon>
        <taxon>Didymocarpoideae</taxon>
        <taxon>Trichosporeae</taxon>
        <taxon>Loxocarpinae</taxon>
        <taxon>Dorcoceras</taxon>
    </lineage>
</organism>
<evidence type="ECO:0000313" key="3">
    <source>
        <dbReference type="Proteomes" id="UP000250235"/>
    </source>
</evidence>